<dbReference type="SUPFAM" id="SSF81301">
    <property type="entry name" value="Nucleotidyltransferase"/>
    <property type="match status" value="1"/>
</dbReference>
<organism evidence="2 3">
    <name type="scientific">Geoglobus acetivorans</name>
    <dbReference type="NCBI Taxonomy" id="565033"/>
    <lineage>
        <taxon>Archaea</taxon>
        <taxon>Methanobacteriati</taxon>
        <taxon>Methanobacteriota</taxon>
        <taxon>Archaeoglobi</taxon>
        <taxon>Archaeoglobales</taxon>
        <taxon>Archaeoglobaceae</taxon>
        <taxon>Geoglobus</taxon>
    </lineage>
</organism>
<dbReference type="PANTHER" id="PTHR43852">
    <property type="entry name" value="NUCLEOTIDYLTRANSFERASE"/>
    <property type="match status" value="1"/>
</dbReference>
<dbReference type="InterPro" id="IPR041633">
    <property type="entry name" value="Polbeta"/>
</dbReference>
<dbReference type="Pfam" id="PF18765">
    <property type="entry name" value="Polbeta"/>
    <property type="match status" value="1"/>
</dbReference>
<dbReference type="eggNOG" id="arCOG02105">
    <property type="taxonomic scope" value="Archaea"/>
</dbReference>
<dbReference type="PANTHER" id="PTHR43852:SF3">
    <property type="entry name" value="NUCLEOTIDYLTRANSFERASE"/>
    <property type="match status" value="1"/>
</dbReference>
<dbReference type="InterPro" id="IPR052930">
    <property type="entry name" value="TA_antitoxin_MntA"/>
</dbReference>
<dbReference type="Gene3D" id="3.30.460.10">
    <property type="entry name" value="Beta Polymerase, domain 2"/>
    <property type="match status" value="1"/>
</dbReference>
<evidence type="ECO:0000313" key="2">
    <source>
        <dbReference type="EMBL" id="AIY89255.1"/>
    </source>
</evidence>
<dbReference type="KEGG" id="gac:GACE_0198"/>
<gene>
    <name evidence="2" type="ORF">GACE_0198</name>
</gene>
<name>A0A0A7GB47_GEOAI</name>
<protein>
    <recommendedName>
        <fullName evidence="1">Polymerase beta nucleotidyltransferase domain-containing protein</fullName>
    </recommendedName>
</protein>
<dbReference type="InterPro" id="IPR043519">
    <property type="entry name" value="NT_sf"/>
</dbReference>
<sequence>MDMDDVKNRIRNILKDREEVVFAYLHGSFGKDHFRDIDVAVFVDEGRVKDFLEYEIGLSLEIEESIKYPVDVRVLNSAPLSFKYRAIKGELLLSRDDELRFRFMEEVIREYLDFKPVEERMIREILSM</sequence>
<evidence type="ECO:0000259" key="1">
    <source>
        <dbReference type="Pfam" id="PF18765"/>
    </source>
</evidence>
<dbReference type="EMBL" id="CP009552">
    <property type="protein sequence ID" value="AIY89255.1"/>
    <property type="molecule type" value="Genomic_DNA"/>
</dbReference>
<proteinExistence type="predicted"/>
<dbReference type="NCBIfam" id="NF047752">
    <property type="entry name" value="MntA_antitoxin"/>
    <property type="match status" value="1"/>
</dbReference>
<accession>A0A0A7GB47</accession>
<dbReference type="HOGENOM" id="CLU_130257_1_1_2"/>
<dbReference type="AlphaFoldDB" id="A0A0A7GB47"/>
<dbReference type="CDD" id="cd05403">
    <property type="entry name" value="NT_KNTase_like"/>
    <property type="match status" value="1"/>
</dbReference>
<dbReference type="STRING" id="565033.GACE_0198"/>
<dbReference type="Proteomes" id="UP000030624">
    <property type="component" value="Chromosome"/>
</dbReference>
<evidence type="ECO:0000313" key="3">
    <source>
        <dbReference type="Proteomes" id="UP000030624"/>
    </source>
</evidence>
<feature type="domain" description="Polymerase beta nucleotidyltransferase" evidence="1">
    <location>
        <begin position="8"/>
        <end position="98"/>
    </location>
</feature>
<reference evidence="2 3" key="1">
    <citation type="journal article" date="2015" name="Appl. Environ. Microbiol.">
        <title>The Geoglobus acetivorans genome: Fe(III) reduction, acetate utilization, autotrophic growth, and degradation of aromatic compounds in a hyperthermophilic archaeon.</title>
        <authorList>
            <person name="Mardanov A.V."/>
            <person name="Slododkina G.B."/>
            <person name="Slobodkin A.I."/>
            <person name="Beletsky A.V."/>
            <person name="Gavrilov S.N."/>
            <person name="Kublanov I.V."/>
            <person name="Bonch-Osmolovskaya E.A."/>
            <person name="Skryabin K.G."/>
            <person name="Ravin N.V."/>
        </authorList>
    </citation>
    <scope>NUCLEOTIDE SEQUENCE [LARGE SCALE GENOMIC DNA]</scope>
    <source>
        <strain evidence="2 3">SBH6</strain>
    </source>
</reference>